<evidence type="ECO:0000259" key="12">
    <source>
        <dbReference type="PROSITE" id="PS50011"/>
    </source>
</evidence>
<gene>
    <name evidence="13" type="ORF">BDV98DRAFT_532819</name>
</gene>
<organism evidence="13 14">
    <name type="scientific">Pterulicium gracile</name>
    <dbReference type="NCBI Taxonomy" id="1884261"/>
    <lineage>
        <taxon>Eukaryota</taxon>
        <taxon>Fungi</taxon>
        <taxon>Dikarya</taxon>
        <taxon>Basidiomycota</taxon>
        <taxon>Agaricomycotina</taxon>
        <taxon>Agaricomycetes</taxon>
        <taxon>Agaricomycetidae</taxon>
        <taxon>Agaricales</taxon>
        <taxon>Pleurotineae</taxon>
        <taxon>Pterulaceae</taxon>
        <taxon>Pterulicium</taxon>
    </lineage>
</organism>
<keyword evidence="5 13" id="KW-0418">Kinase</keyword>
<feature type="compositionally biased region" description="Low complexity" evidence="11">
    <location>
        <begin position="645"/>
        <end position="659"/>
    </location>
</feature>
<dbReference type="PROSITE" id="PS50011">
    <property type="entry name" value="PROTEIN_KINASE_DOM"/>
    <property type="match status" value="1"/>
</dbReference>
<comment type="catalytic activity">
    <reaction evidence="7">
        <text>L-threonyl-[protein] + ATP = O-phospho-L-threonyl-[protein] + ADP + H(+)</text>
        <dbReference type="Rhea" id="RHEA:46608"/>
        <dbReference type="Rhea" id="RHEA-COMP:11060"/>
        <dbReference type="Rhea" id="RHEA-COMP:11605"/>
        <dbReference type="ChEBI" id="CHEBI:15378"/>
        <dbReference type="ChEBI" id="CHEBI:30013"/>
        <dbReference type="ChEBI" id="CHEBI:30616"/>
        <dbReference type="ChEBI" id="CHEBI:61977"/>
        <dbReference type="ChEBI" id="CHEBI:456216"/>
        <dbReference type="EC" id="2.7.11.1"/>
    </reaction>
</comment>
<evidence type="ECO:0000313" key="14">
    <source>
        <dbReference type="Proteomes" id="UP000305067"/>
    </source>
</evidence>
<feature type="compositionally biased region" description="Low complexity" evidence="11">
    <location>
        <begin position="746"/>
        <end position="762"/>
    </location>
</feature>
<keyword evidence="6 9" id="KW-0067">ATP-binding</keyword>
<evidence type="ECO:0000256" key="2">
    <source>
        <dbReference type="ARBA" id="ARBA00022527"/>
    </source>
</evidence>
<dbReference type="PROSITE" id="PS00107">
    <property type="entry name" value="PROTEIN_KINASE_ATP"/>
    <property type="match status" value="1"/>
</dbReference>
<dbReference type="AlphaFoldDB" id="A0A5C3QC53"/>
<reference evidence="13 14" key="1">
    <citation type="journal article" date="2019" name="Nat. Ecol. Evol.">
        <title>Megaphylogeny resolves global patterns of mushroom evolution.</title>
        <authorList>
            <person name="Varga T."/>
            <person name="Krizsan K."/>
            <person name="Foldi C."/>
            <person name="Dima B."/>
            <person name="Sanchez-Garcia M."/>
            <person name="Sanchez-Ramirez S."/>
            <person name="Szollosi G.J."/>
            <person name="Szarkandi J.G."/>
            <person name="Papp V."/>
            <person name="Albert L."/>
            <person name="Andreopoulos W."/>
            <person name="Angelini C."/>
            <person name="Antonin V."/>
            <person name="Barry K.W."/>
            <person name="Bougher N.L."/>
            <person name="Buchanan P."/>
            <person name="Buyck B."/>
            <person name="Bense V."/>
            <person name="Catcheside P."/>
            <person name="Chovatia M."/>
            <person name="Cooper J."/>
            <person name="Damon W."/>
            <person name="Desjardin D."/>
            <person name="Finy P."/>
            <person name="Geml J."/>
            <person name="Haridas S."/>
            <person name="Hughes K."/>
            <person name="Justo A."/>
            <person name="Karasinski D."/>
            <person name="Kautmanova I."/>
            <person name="Kiss B."/>
            <person name="Kocsube S."/>
            <person name="Kotiranta H."/>
            <person name="LaButti K.M."/>
            <person name="Lechner B.E."/>
            <person name="Liimatainen K."/>
            <person name="Lipzen A."/>
            <person name="Lukacs Z."/>
            <person name="Mihaltcheva S."/>
            <person name="Morgado L.N."/>
            <person name="Niskanen T."/>
            <person name="Noordeloos M.E."/>
            <person name="Ohm R.A."/>
            <person name="Ortiz-Santana B."/>
            <person name="Ovrebo C."/>
            <person name="Racz N."/>
            <person name="Riley R."/>
            <person name="Savchenko A."/>
            <person name="Shiryaev A."/>
            <person name="Soop K."/>
            <person name="Spirin V."/>
            <person name="Szebenyi C."/>
            <person name="Tomsovsky M."/>
            <person name="Tulloss R.E."/>
            <person name="Uehling J."/>
            <person name="Grigoriev I.V."/>
            <person name="Vagvolgyi C."/>
            <person name="Papp T."/>
            <person name="Martin F.M."/>
            <person name="Miettinen O."/>
            <person name="Hibbett D.S."/>
            <person name="Nagy L.G."/>
        </authorList>
    </citation>
    <scope>NUCLEOTIDE SEQUENCE [LARGE SCALE GENOMIC DNA]</scope>
    <source>
        <strain evidence="13 14">CBS 309.79</strain>
    </source>
</reference>
<dbReference type="EC" id="2.7.11.1" evidence="1"/>
<dbReference type="CDD" id="cd08217">
    <property type="entry name" value="STKc_Nek2"/>
    <property type="match status" value="1"/>
</dbReference>
<dbReference type="PROSITE" id="PS00108">
    <property type="entry name" value="PROTEIN_KINASE_ST"/>
    <property type="match status" value="1"/>
</dbReference>
<evidence type="ECO:0000256" key="3">
    <source>
        <dbReference type="ARBA" id="ARBA00022679"/>
    </source>
</evidence>
<dbReference type="Gene3D" id="3.30.200.20">
    <property type="entry name" value="Phosphorylase Kinase, domain 1"/>
    <property type="match status" value="2"/>
</dbReference>
<name>A0A5C3QC53_9AGAR</name>
<evidence type="ECO:0000256" key="5">
    <source>
        <dbReference type="ARBA" id="ARBA00022777"/>
    </source>
</evidence>
<dbReference type="Gene3D" id="1.10.510.10">
    <property type="entry name" value="Transferase(Phosphotransferase) domain 1"/>
    <property type="match status" value="1"/>
</dbReference>
<evidence type="ECO:0000256" key="9">
    <source>
        <dbReference type="PROSITE-ProRule" id="PRU10141"/>
    </source>
</evidence>
<evidence type="ECO:0000256" key="10">
    <source>
        <dbReference type="SAM" id="Coils"/>
    </source>
</evidence>
<evidence type="ECO:0000256" key="7">
    <source>
        <dbReference type="ARBA" id="ARBA00047899"/>
    </source>
</evidence>
<feature type="region of interest" description="Disordered" evidence="11">
    <location>
        <begin position="746"/>
        <end position="782"/>
    </location>
</feature>
<dbReference type="STRING" id="1884261.A0A5C3QC53"/>
<keyword evidence="10" id="KW-0175">Coiled coil</keyword>
<dbReference type="Proteomes" id="UP000305067">
    <property type="component" value="Unassembled WGS sequence"/>
</dbReference>
<keyword evidence="3" id="KW-0808">Transferase</keyword>
<dbReference type="InterPro" id="IPR008271">
    <property type="entry name" value="Ser/Thr_kinase_AS"/>
</dbReference>
<feature type="region of interest" description="Disordered" evidence="11">
    <location>
        <begin position="570"/>
        <end position="730"/>
    </location>
</feature>
<dbReference type="GO" id="GO:0004674">
    <property type="term" value="F:protein serine/threonine kinase activity"/>
    <property type="evidence" value="ECO:0007669"/>
    <property type="project" value="UniProtKB-KW"/>
</dbReference>
<comment type="catalytic activity">
    <reaction evidence="8">
        <text>L-seryl-[protein] + ATP = O-phospho-L-seryl-[protein] + ADP + H(+)</text>
        <dbReference type="Rhea" id="RHEA:17989"/>
        <dbReference type="Rhea" id="RHEA-COMP:9863"/>
        <dbReference type="Rhea" id="RHEA-COMP:11604"/>
        <dbReference type="ChEBI" id="CHEBI:15378"/>
        <dbReference type="ChEBI" id="CHEBI:29999"/>
        <dbReference type="ChEBI" id="CHEBI:30616"/>
        <dbReference type="ChEBI" id="CHEBI:83421"/>
        <dbReference type="ChEBI" id="CHEBI:456216"/>
        <dbReference type="EC" id="2.7.11.1"/>
    </reaction>
</comment>
<dbReference type="EMBL" id="ML178834">
    <property type="protein sequence ID" value="TFK99321.1"/>
    <property type="molecule type" value="Genomic_DNA"/>
</dbReference>
<feature type="compositionally biased region" description="Polar residues" evidence="11">
    <location>
        <begin position="485"/>
        <end position="496"/>
    </location>
</feature>
<sequence>MSAGFLDLYEPLDVIGNGSFGLIRKVRRKADGMIFARKELNFDKMSDRDRKQIVAEVNILKDLHHDHIVRYHDRHVDRDAGILYILMEYCSGGDLSSIIKQAQKSGRLIPEDTVWNYFTQILLALQHCHHPNGQGHTRSGSIGHDVEGNKERRSQILHRDLKPDNVFLGANNQVKLGDFGLAKALVQANFANTYVGTPYYMSPELMQEKAYDSKSDIWSLGCLLYELCALKPPFHEAKTHNELSNFIRNGRIPPLPKCYSQTLEKTIKSMLNLNPAVRPSALGLLASERIDHVLKVFEMERMLNAVKAHKATVSSKEREVNAREQELMSKEAAILAALSEKDAEIAHLKQMLAQQEHVVHEAVARREEELRIMVMQREEEVSAASSKREEEIMQAVRQREEMLCDALRKNEMAIREKEESIGRRAEELKREESRISEAKAEIEAKIKAWESREKDTAGSKVRRDKGPLEEVKNLLARMTHDESPPSAQTAPTTRQRMPNHLHTPLTRNISHAAPVGSAMRGVVFTATGEALCTPAPALNLMSTPQTADLVSLFVNSPKVGLEFSKIFDKPSEKTLHDSDDDEDDPSPPPSPSKRHRPRSKSTSATSTSTTATSPEPSSALSTPTNNSAKDLGQPSRPTRIRRPSITRSSSTKSGSSSSTAFGRTVSQPDPMIQPLSHPHLHQPRSVSTSAIVLPPPPSYDLNDEENLPSPFLKRTASADQGGNARKIKSLTKRTSNAHLLRAVAAHNSSSAAKASPSSDALARPALGTARKANEERKALNKS</sequence>
<evidence type="ECO:0000256" key="8">
    <source>
        <dbReference type="ARBA" id="ARBA00048679"/>
    </source>
</evidence>
<dbReference type="OrthoDB" id="10250725at2759"/>
<dbReference type="PANTHER" id="PTHR44899">
    <property type="entry name" value="CAMK FAMILY PROTEIN KINASE"/>
    <property type="match status" value="1"/>
</dbReference>
<dbReference type="InterPro" id="IPR051131">
    <property type="entry name" value="NEK_Ser/Thr_kinase_NIMA"/>
</dbReference>
<evidence type="ECO:0000256" key="6">
    <source>
        <dbReference type="ARBA" id="ARBA00022840"/>
    </source>
</evidence>
<dbReference type="GO" id="GO:0005524">
    <property type="term" value="F:ATP binding"/>
    <property type="evidence" value="ECO:0007669"/>
    <property type="project" value="UniProtKB-UniRule"/>
</dbReference>
<feature type="compositionally biased region" description="Basic and acidic residues" evidence="11">
    <location>
        <begin position="771"/>
        <end position="782"/>
    </location>
</feature>
<feature type="compositionally biased region" description="Low complexity" evidence="11">
    <location>
        <begin position="600"/>
        <end position="624"/>
    </location>
</feature>
<dbReference type="SMART" id="SM00220">
    <property type="entry name" value="S_TKc"/>
    <property type="match status" value="1"/>
</dbReference>
<feature type="binding site" evidence="9">
    <location>
        <position position="38"/>
    </location>
    <ligand>
        <name>ATP</name>
        <dbReference type="ChEBI" id="CHEBI:30616"/>
    </ligand>
</feature>
<dbReference type="SUPFAM" id="SSF56112">
    <property type="entry name" value="Protein kinase-like (PK-like)"/>
    <property type="match status" value="1"/>
</dbReference>
<evidence type="ECO:0000256" key="1">
    <source>
        <dbReference type="ARBA" id="ARBA00012513"/>
    </source>
</evidence>
<feature type="domain" description="Protein kinase" evidence="12">
    <location>
        <begin position="9"/>
        <end position="290"/>
    </location>
</feature>
<dbReference type="InterPro" id="IPR017441">
    <property type="entry name" value="Protein_kinase_ATP_BS"/>
</dbReference>
<accession>A0A5C3QC53</accession>
<feature type="coiled-coil region" evidence="10">
    <location>
        <begin position="421"/>
        <end position="448"/>
    </location>
</feature>
<keyword evidence="14" id="KW-1185">Reference proteome</keyword>
<evidence type="ECO:0000256" key="11">
    <source>
        <dbReference type="SAM" id="MobiDB-lite"/>
    </source>
</evidence>
<dbReference type="InterPro" id="IPR000719">
    <property type="entry name" value="Prot_kinase_dom"/>
</dbReference>
<evidence type="ECO:0000256" key="4">
    <source>
        <dbReference type="ARBA" id="ARBA00022741"/>
    </source>
</evidence>
<keyword evidence="4 9" id="KW-0547">Nucleotide-binding</keyword>
<dbReference type="InterPro" id="IPR011009">
    <property type="entry name" value="Kinase-like_dom_sf"/>
</dbReference>
<feature type="region of interest" description="Disordered" evidence="11">
    <location>
        <begin position="479"/>
        <end position="500"/>
    </location>
</feature>
<protein>
    <recommendedName>
        <fullName evidence="1">non-specific serine/threonine protein kinase</fullName>
        <ecNumber evidence="1">2.7.11.1</ecNumber>
    </recommendedName>
</protein>
<dbReference type="Pfam" id="PF00069">
    <property type="entry name" value="Pkinase"/>
    <property type="match status" value="1"/>
</dbReference>
<dbReference type="PANTHER" id="PTHR44899:SF10">
    <property type="entry name" value="NIMA-RELATED KINASE 2"/>
    <property type="match status" value="1"/>
</dbReference>
<proteinExistence type="predicted"/>
<evidence type="ECO:0000313" key="13">
    <source>
        <dbReference type="EMBL" id="TFK99321.1"/>
    </source>
</evidence>
<keyword evidence="2" id="KW-0723">Serine/threonine-protein kinase</keyword>